<dbReference type="AlphaFoldDB" id="A0A2T0XL24"/>
<dbReference type="GO" id="GO:0051537">
    <property type="term" value="F:2 iron, 2 sulfur cluster binding"/>
    <property type="evidence" value="ECO:0007669"/>
    <property type="project" value="UniProtKB-KW"/>
</dbReference>
<evidence type="ECO:0000313" key="7">
    <source>
        <dbReference type="Proteomes" id="UP000238308"/>
    </source>
</evidence>
<keyword evidence="3" id="KW-0408">Iron</keyword>
<dbReference type="Proteomes" id="UP000238308">
    <property type="component" value="Unassembled WGS sequence"/>
</dbReference>
<dbReference type="EMBL" id="PVTV01000011">
    <property type="protein sequence ID" value="PRY99648.1"/>
    <property type="molecule type" value="Genomic_DNA"/>
</dbReference>
<protein>
    <submittedName>
        <fullName evidence="6">Assimilatory nitrite reductase (NAD(P)H) small subunit</fullName>
    </submittedName>
</protein>
<dbReference type="OrthoDB" id="9769355at2"/>
<gene>
    <name evidence="6" type="ORF">BCM14_1101</name>
</gene>
<dbReference type="RefSeq" id="WP_106226921.1">
    <property type="nucleotide sequence ID" value="NZ_PVTV01000011.1"/>
</dbReference>
<proteinExistence type="predicted"/>
<name>A0A2T0XL24_9BURK</name>
<dbReference type="Gene3D" id="2.102.10.10">
    <property type="entry name" value="Rieske [2Fe-2S] iron-sulphur domain"/>
    <property type="match status" value="1"/>
</dbReference>
<keyword evidence="4" id="KW-0411">Iron-sulfur</keyword>
<accession>A0A2T0XL24</accession>
<evidence type="ECO:0000313" key="6">
    <source>
        <dbReference type="EMBL" id="PRY99648.1"/>
    </source>
</evidence>
<evidence type="ECO:0000256" key="3">
    <source>
        <dbReference type="ARBA" id="ARBA00023004"/>
    </source>
</evidence>
<evidence type="ECO:0000259" key="5">
    <source>
        <dbReference type="PROSITE" id="PS51296"/>
    </source>
</evidence>
<organism evidence="6 7">
    <name type="scientific">Jezberella montanilacus</name>
    <dbReference type="NCBI Taxonomy" id="323426"/>
    <lineage>
        <taxon>Bacteria</taxon>
        <taxon>Pseudomonadati</taxon>
        <taxon>Pseudomonadota</taxon>
        <taxon>Betaproteobacteria</taxon>
        <taxon>Burkholderiales</taxon>
        <taxon>Alcaligenaceae</taxon>
        <taxon>Jezberella</taxon>
    </lineage>
</organism>
<dbReference type="CDD" id="cd03530">
    <property type="entry name" value="Rieske_NirD_small_Bacillus"/>
    <property type="match status" value="1"/>
</dbReference>
<dbReference type="PROSITE" id="PS51296">
    <property type="entry name" value="RIESKE"/>
    <property type="match status" value="1"/>
</dbReference>
<dbReference type="InterPro" id="IPR036922">
    <property type="entry name" value="Rieske_2Fe-2S_sf"/>
</dbReference>
<evidence type="ECO:0000256" key="2">
    <source>
        <dbReference type="ARBA" id="ARBA00022723"/>
    </source>
</evidence>
<keyword evidence="2" id="KW-0479">Metal-binding</keyword>
<dbReference type="InterPro" id="IPR017941">
    <property type="entry name" value="Rieske_2Fe-2S"/>
</dbReference>
<keyword evidence="1" id="KW-0001">2Fe-2S</keyword>
<evidence type="ECO:0000256" key="1">
    <source>
        <dbReference type="ARBA" id="ARBA00022714"/>
    </source>
</evidence>
<dbReference type="PANTHER" id="PTHR21496:SF23">
    <property type="entry name" value="3-PHENYLPROPIONATE_CINNAMIC ACID DIOXYGENASE FERREDOXIN SUBUNIT"/>
    <property type="match status" value="1"/>
</dbReference>
<sequence length="113" mass="11874">METTKSDWVFVVKQADIPVAGARVIEGAAAGPIAIFRSLDDVVFAVLDKCPHKGGPLSQGIVHGHAVTCPLHAWNINLADGCALAPDTGCARPYTTRCESGDVFLSATELARD</sequence>
<reference evidence="6 7" key="1">
    <citation type="submission" date="2018-03" db="EMBL/GenBank/DDBJ databases">
        <title>Genomic Encyclopedia of Type Strains, Phase III (KMG-III): the genomes of soil and plant-associated and newly described type strains.</title>
        <authorList>
            <person name="Whitman W."/>
        </authorList>
    </citation>
    <scope>NUCLEOTIDE SEQUENCE [LARGE SCALE GENOMIC DNA]</scope>
    <source>
        <strain evidence="6 7">MWH-P2sevCIIIb</strain>
    </source>
</reference>
<dbReference type="Pfam" id="PF00355">
    <property type="entry name" value="Rieske"/>
    <property type="match status" value="1"/>
</dbReference>
<dbReference type="PANTHER" id="PTHR21496">
    <property type="entry name" value="FERREDOXIN-RELATED"/>
    <property type="match status" value="1"/>
</dbReference>
<comment type="caution">
    <text evidence="6">The sequence shown here is derived from an EMBL/GenBank/DDBJ whole genome shotgun (WGS) entry which is preliminary data.</text>
</comment>
<dbReference type="GO" id="GO:0046872">
    <property type="term" value="F:metal ion binding"/>
    <property type="evidence" value="ECO:0007669"/>
    <property type="project" value="UniProtKB-KW"/>
</dbReference>
<keyword evidence="7" id="KW-1185">Reference proteome</keyword>
<dbReference type="SUPFAM" id="SSF50022">
    <property type="entry name" value="ISP domain"/>
    <property type="match status" value="1"/>
</dbReference>
<feature type="domain" description="Rieske" evidence="5">
    <location>
        <begin position="16"/>
        <end position="105"/>
    </location>
</feature>
<evidence type="ECO:0000256" key="4">
    <source>
        <dbReference type="ARBA" id="ARBA00023014"/>
    </source>
</evidence>